<evidence type="ECO:0000313" key="2">
    <source>
        <dbReference type="Proteomes" id="UP000321570"/>
    </source>
</evidence>
<gene>
    <name evidence="1" type="ORF">WMSIL1_LOCUS14243</name>
</gene>
<name>A0A564ZB82_HYMDI</name>
<dbReference type="Proteomes" id="UP000321570">
    <property type="component" value="Unassembled WGS sequence"/>
</dbReference>
<keyword evidence="2" id="KW-1185">Reference proteome</keyword>
<dbReference type="AlphaFoldDB" id="A0A564ZB82"/>
<reference evidence="1 2" key="1">
    <citation type="submission" date="2019-07" db="EMBL/GenBank/DDBJ databases">
        <authorList>
            <person name="Jastrzebski P J."/>
            <person name="Paukszto L."/>
            <person name="Jastrzebski P J."/>
        </authorList>
    </citation>
    <scope>NUCLEOTIDE SEQUENCE [LARGE SCALE GENOMIC DNA]</scope>
    <source>
        <strain evidence="1 2">WMS-il1</strain>
    </source>
</reference>
<protein>
    <submittedName>
        <fullName evidence="1">Uncharacterized protein</fullName>
    </submittedName>
</protein>
<sequence>GSFRELRITHRFSSSKLKKLSEIPARKALNKKQHCRLTHKNPYSIIEERNCFFSSFSLLQMNGFPFKERICREVVAMMRRSSLVLDLFIHRRR</sequence>
<feature type="non-terminal residue" evidence="1">
    <location>
        <position position="1"/>
    </location>
</feature>
<organism evidence="1 2">
    <name type="scientific">Hymenolepis diminuta</name>
    <name type="common">Rat tapeworm</name>
    <dbReference type="NCBI Taxonomy" id="6216"/>
    <lineage>
        <taxon>Eukaryota</taxon>
        <taxon>Metazoa</taxon>
        <taxon>Spiralia</taxon>
        <taxon>Lophotrochozoa</taxon>
        <taxon>Platyhelminthes</taxon>
        <taxon>Cestoda</taxon>
        <taxon>Eucestoda</taxon>
        <taxon>Cyclophyllidea</taxon>
        <taxon>Hymenolepididae</taxon>
        <taxon>Hymenolepis</taxon>
    </lineage>
</organism>
<accession>A0A564ZB82</accession>
<evidence type="ECO:0000313" key="1">
    <source>
        <dbReference type="EMBL" id="VUZ56642.1"/>
    </source>
</evidence>
<proteinExistence type="predicted"/>
<dbReference type="EMBL" id="CABIJS010000707">
    <property type="protein sequence ID" value="VUZ56642.1"/>
    <property type="molecule type" value="Genomic_DNA"/>
</dbReference>